<evidence type="ECO:0000313" key="2">
    <source>
        <dbReference type="Proteomes" id="UP000606974"/>
    </source>
</evidence>
<comment type="caution">
    <text evidence="1">The sequence shown here is derived from an EMBL/GenBank/DDBJ whole genome shotgun (WGS) entry which is preliminary data.</text>
</comment>
<dbReference type="EMBL" id="JAACFV010000008">
    <property type="protein sequence ID" value="KAF7513041.1"/>
    <property type="molecule type" value="Genomic_DNA"/>
</dbReference>
<dbReference type="OrthoDB" id="5282002at2759"/>
<reference evidence="1" key="1">
    <citation type="submission" date="2020-02" db="EMBL/GenBank/DDBJ databases">
        <authorList>
            <person name="Palmer J.M."/>
        </authorList>
    </citation>
    <scope>NUCLEOTIDE SEQUENCE</scope>
    <source>
        <strain evidence="1">EPUS1.4</strain>
        <tissue evidence="1">Thallus</tissue>
    </source>
</reference>
<dbReference type="AlphaFoldDB" id="A0A8H7EAS5"/>
<evidence type="ECO:0000313" key="1">
    <source>
        <dbReference type="EMBL" id="KAF7513041.1"/>
    </source>
</evidence>
<protein>
    <submittedName>
        <fullName evidence="1">Uncharacterized protein</fullName>
    </submittedName>
</protein>
<name>A0A8H7EAS5_9EURO</name>
<accession>A0A8H7EAS5</accession>
<dbReference type="Proteomes" id="UP000606974">
    <property type="component" value="Unassembled WGS sequence"/>
</dbReference>
<keyword evidence="2" id="KW-1185">Reference proteome</keyword>
<organism evidence="1 2">
    <name type="scientific">Endocarpon pusillum</name>
    <dbReference type="NCBI Taxonomy" id="364733"/>
    <lineage>
        <taxon>Eukaryota</taxon>
        <taxon>Fungi</taxon>
        <taxon>Dikarya</taxon>
        <taxon>Ascomycota</taxon>
        <taxon>Pezizomycotina</taxon>
        <taxon>Eurotiomycetes</taxon>
        <taxon>Chaetothyriomycetidae</taxon>
        <taxon>Verrucariales</taxon>
        <taxon>Verrucariaceae</taxon>
        <taxon>Endocarpon</taxon>
    </lineage>
</organism>
<sequence length="82" mass="9466">MWAVHNTPAVASQDAYGGLFIYHSRLMLEFLERVNTERVDFKIYRLDVKKLQRHLATNRYNRIEAANISDAGYLGIRATVVP</sequence>
<proteinExistence type="predicted"/>
<gene>
    <name evidence="1" type="ORF">GJ744_011307</name>
</gene>